<feature type="non-terminal residue" evidence="1">
    <location>
        <position position="1"/>
    </location>
</feature>
<proteinExistence type="predicted"/>
<gene>
    <name evidence="1" type="ORF">PEVE_00041198</name>
</gene>
<evidence type="ECO:0000313" key="1">
    <source>
        <dbReference type="EMBL" id="CAH3046260.1"/>
    </source>
</evidence>
<accession>A0ABN8NC09</accession>
<organism evidence="1 2">
    <name type="scientific">Porites evermanni</name>
    <dbReference type="NCBI Taxonomy" id="104178"/>
    <lineage>
        <taxon>Eukaryota</taxon>
        <taxon>Metazoa</taxon>
        <taxon>Cnidaria</taxon>
        <taxon>Anthozoa</taxon>
        <taxon>Hexacorallia</taxon>
        <taxon>Scleractinia</taxon>
        <taxon>Fungiina</taxon>
        <taxon>Poritidae</taxon>
        <taxon>Porites</taxon>
    </lineage>
</organism>
<reference evidence="1 2" key="1">
    <citation type="submission" date="2022-05" db="EMBL/GenBank/DDBJ databases">
        <authorList>
            <consortium name="Genoscope - CEA"/>
            <person name="William W."/>
        </authorList>
    </citation>
    <scope>NUCLEOTIDE SEQUENCE [LARGE SCALE GENOMIC DNA]</scope>
</reference>
<protein>
    <submittedName>
        <fullName evidence="1">Uncharacterized protein</fullName>
    </submittedName>
</protein>
<dbReference type="EMBL" id="CALNXI010000777">
    <property type="protein sequence ID" value="CAH3046260.1"/>
    <property type="molecule type" value="Genomic_DNA"/>
</dbReference>
<dbReference type="Proteomes" id="UP001159427">
    <property type="component" value="Unassembled WGS sequence"/>
</dbReference>
<keyword evidence="2" id="KW-1185">Reference proteome</keyword>
<name>A0ABN8NC09_9CNID</name>
<comment type="caution">
    <text evidence="1">The sequence shown here is derived from an EMBL/GenBank/DDBJ whole genome shotgun (WGS) entry which is preliminary data.</text>
</comment>
<sequence>ILKTAKLSESRSRNLILPNFVSFVVEIEWNSKSGRLTTDENPNSPYPTSEPTANNYLNNFCASTAERTIGISAHHVDYYASIINLIQSLPTNSDNRFQIRTVPLKRGHP</sequence>
<evidence type="ECO:0000313" key="2">
    <source>
        <dbReference type="Proteomes" id="UP001159427"/>
    </source>
</evidence>